<feature type="transmembrane region" description="Helical" evidence="6">
    <location>
        <begin position="61"/>
        <end position="79"/>
    </location>
</feature>
<feature type="transmembrane region" description="Helical" evidence="6">
    <location>
        <begin position="144"/>
        <end position="166"/>
    </location>
</feature>
<evidence type="ECO:0000256" key="4">
    <source>
        <dbReference type="ARBA" id="ARBA00023136"/>
    </source>
</evidence>
<feature type="transmembrane region" description="Helical" evidence="6">
    <location>
        <begin position="397"/>
        <end position="418"/>
    </location>
</feature>
<feature type="transmembrane region" description="Helical" evidence="6">
    <location>
        <begin position="37"/>
        <end position="54"/>
    </location>
</feature>
<feature type="transmembrane region" description="Helical" evidence="6">
    <location>
        <begin position="198"/>
        <end position="215"/>
    </location>
</feature>
<evidence type="ECO:0000256" key="6">
    <source>
        <dbReference type="SAM" id="Phobius"/>
    </source>
</evidence>
<comment type="subcellular location">
    <subcellularLocation>
        <location evidence="1">Membrane</location>
        <topology evidence="1">Multi-pass membrane protein</topology>
    </subcellularLocation>
</comment>
<gene>
    <name evidence="8" type="ORF">SVA_1350</name>
</gene>
<dbReference type="KEGG" id="sva:SVA_1350"/>
<dbReference type="InterPro" id="IPR051533">
    <property type="entry name" value="WaaL-like"/>
</dbReference>
<reference evidence="8 9" key="1">
    <citation type="submission" date="2015-08" db="EMBL/GenBank/DDBJ databases">
        <title>Complete genome sequence of Sulfurifustis variabilis.</title>
        <authorList>
            <person name="Miura A."/>
            <person name="Kojima H."/>
            <person name="Fukui M."/>
        </authorList>
    </citation>
    <scope>NUCLEOTIDE SEQUENCE [LARGE SCALE GENOMIC DNA]</scope>
    <source>
        <strain evidence="9">skN76</strain>
    </source>
</reference>
<feature type="transmembrane region" description="Helical" evidence="6">
    <location>
        <begin position="438"/>
        <end position="457"/>
    </location>
</feature>
<keyword evidence="4 6" id="KW-0472">Membrane</keyword>
<dbReference type="AlphaFoldDB" id="A0A1B4VDG3"/>
<feature type="transmembrane region" description="Helical" evidence="6">
    <location>
        <begin position="99"/>
        <end position="123"/>
    </location>
</feature>
<organism evidence="8 9">
    <name type="scientific">Sulfurifustis variabilis</name>
    <dbReference type="NCBI Taxonomy" id="1675686"/>
    <lineage>
        <taxon>Bacteria</taxon>
        <taxon>Pseudomonadati</taxon>
        <taxon>Pseudomonadota</taxon>
        <taxon>Gammaproteobacteria</taxon>
        <taxon>Acidiferrobacterales</taxon>
        <taxon>Acidiferrobacteraceae</taxon>
        <taxon>Sulfurifustis</taxon>
    </lineage>
</organism>
<feature type="transmembrane region" description="Helical" evidence="6">
    <location>
        <begin position="241"/>
        <end position="258"/>
    </location>
</feature>
<evidence type="ECO:0000256" key="3">
    <source>
        <dbReference type="ARBA" id="ARBA00022989"/>
    </source>
</evidence>
<feature type="region of interest" description="Disordered" evidence="5">
    <location>
        <begin position="1"/>
        <end position="22"/>
    </location>
</feature>
<dbReference type="PANTHER" id="PTHR37422">
    <property type="entry name" value="TEICHURONIC ACID BIOSYNTHESIS PROTEIN TUAE"/>
    <property type="match status" value="1"/>
</dbReference>
<keyword evidence="9" id="KW-1185">Reference proteome</keyword>
<feature type="transmembrane region" description="Helical" evidence="6">
    <location>
        <begin position="286"/>
        <end position="301"/>
    </location>
</feature>
<evidence type="ECO:0000313" key="9">
    <source>
        <dbReference type="Proteomes" id="UP000218899"/>
    </source>
</evidence>
<dbReference type="Pfam" id="PF04932">
    <property type="entry name" value="Wzy_C"/>
    <property type="match status" value="1"/>
</dbReference>
<accession>A0A1B4VDG3</accession>
<evidence type="ECO:0000313" key="8">
    <source>
        <dbReference type="EMBL" id="BAU47917.1"/>
    </source>
</evidence>
<feature type="domain" description="O-antigen ligase-related" evidence="7">
    <location>
        <begin position="272"/>
        <end position="414"/>
    </location>
</feature>
<dbReference type="GO" id="GO:0016020">
    <property type="term" value="C:membrane"/>
    <property type="evidence" value="ECO:0007669"/>
    <property type="project" value="UniProtKB-SubCell"/>
</dbReference>
<protein>
    <submittedName>
        <fullName evidence="8">O-antigen polymerase</fullName>
    </submittedName>
</protein>
<dbReference type="PANTHER" id="PTHR37422:SF13">
    <property type="entry name" value="LIPOPOLYSACCHARIDE BIOSYNTHESIS PROTEIN PA4999-RELATED"/>
    <property type="match status" value="1"/>
</dbReference>
<evidence type="ECO:0000256" key="1">
    <source>
        <dbReference type="ARBA" id="ARBA00004141"/>
    </source>
</evidence>
<feature type="transmembrane region" description="Helical" evidence="6">
    <location>
        <begin position="306"/>
        <end position="325"/>
    </location>
</feature>
<evidence type="ECO:0000256" key="2">
    <source>
        <dbReference type="ARBA" id="ARBA00022692"/>
    </source>
</evidence>
<evidence type="ECO:0000259" key="7">
    <source>
        <dbReference type="Pfam" id="PF04932"/>
    </source>
</evidence>
<keyword evidence="3 6" id="KW-1133">Transmembrane helix</keyword>
<keyword evidence="2 6" id="KW-0812">Transmembrane</keyword>
<evidence type="ECO:0000256" key="5">
    <source>
        <dbReference type="SAM" id="MobiDB-lite"/>
    </source>
</evidence>
<dbReference type="RefSeq" id="WP_096460481.1">
    <property type="nucleotide sequence ID" value="NZ_AP014936.1"/>
</dbReference>
<dbReference type="InterPro" id="IPR007016">
    <property type="entry name" value="O-antigen_ligase-rel_domated"/>
</dbReference>
<name>A0A1B4VDG3_9GAMM</name>
<dbReference type="EMBL" id="AP014936">
    <property type="protein sequence ID" value="BAU47917.1"/>
    <property type="molecule type" value="Genomic_DNA"/>
</dbReference>
<sequence>MPSTNDSPFETFPAPEGSEDSARERTVEWAGKPLRSTLLFLSVPAAFAVVIRLFNLQLPSVVLYGLAAALGLALVKRSMSDPEWLFAAFVVYIPLNKVYVAPIVPGVNATNAFLILLILTWIVRSVREERPMFVTMPGSKLVGAWALLTMFSGVTVIFTLGSYVLVDQLQEYKAWVDQFIVFFAFLNLIRDGAMARRLVVYTMLGSVVVVLFGVQEMLDKQGAPTIELSRLFGPHNQPNDFGAFLVYAAAPFIALFLAQMPRIRSWVLVPYFLVVAKLLLTTFSRGAYVAMAFGGLVAGYLRGKLFLFSWLIVALLLLWSMPELIPESLVERMSHTTVEGGHRQELDASSQTRLVLWNAAIEMSLESPLLGKGFKAFPVLKSGYTEFEVHESDNHNMYLYISSQMGIPALLLFVLILYRAYRLGARVYRESRDTMARVAGMATATIVAAVVLVNMFGSRMVSLDVTAYVWIYLAVVAHLWIEVEKRREAKAAEEEAEHAAA</sequence>
<dbReference type="OrthoDB" id="871774at2"/>
<dbReference type="Proteomes" id="UP000218899">
    <property type="component" value="Chromosome"/>
</dbReference>
<feature type="transmembrane region" description="Helical" evidence="6">
    <location>
        <begin position="463"/>
        <end position="481"/>
    </location>
</feature>
<proteinExistence type="predicted"/>